<evidence type="ECO:0000256" key="3">
    <source>
        <dbReference type="SAM" id="Phobius"/>
    </source>
</evidence>
<keyword evidence="3" id="KW-0812">Transmembrane</keyword>
<accession>A0A381ZF86</accession>
<dbReference type="PANTHER" id="PTHR43156:SF2">
    <property type="entry name" value="STAGE II SPORULATION PROTEIN E"/>
    <property type="match status" value="1"/>
</dbReference>
<dbReference type="InterPro" id="IPR011990">
    <property type="entry name" value="TPR-like_helical_dom_sf"/>
</dbReference>
<sequence length="717" mass="80867">MKKIFISIVLVSLCSSQSPEIRKYNQDVKTSFGKEKVDAINNLVFYRGGKPEFQDENRKLILESLSLADSLKYAEGRVDSWLGMSSLYSDKDSIKKYVEKADLVSDAIGYKRGIAEVLRKYALLALKKKEYVTSLEKAKKAESIYKTINSETNFLFIGRQAATLNQISNIYNSMGDVGTSLDYNLKAMEVLSDNKDHSQYRWSKNMAIKNYAELERYRKSLSLSLELIDESIMYGDSTNFSNGIYRASNAYRNLGILDSAVAFSRKVLELDIILNNHDFIMSDYSLIGDIYFEMNELDSALAMYEKTYVTSQEDQNVSSNQKINFVTKTKIDLGRTHLKKDNNDLALELLLEGVGLAIEHNQKQYLVDGYQALYRYYKMNSMYKKALEYFEVYITQKDLISGQEAQNKLSNLEIQKEVSRSESELSVLEQKAQIQNLEISRQKTIRNAFASVGLLIIALGLALYYNIRARNKALEEENKRKQEELEAALQLQLSMLPKENPETESYISAASMNAAETVGGDYYDFFPQSDGSVYVVCGDATGHGMAAGMVVSMTKTGLETIASETPHKLLGKLNETIRKMKTGRNQMALSVVKLDKNKLEFSSAAMPPTYLFRQSDQSINELYATGLPLGALEKESYDLTKEQLNTGDVLVMLSDGLPERTNTLNAQLDYPAVEKCVQEHAHKSPSEIINELERLGDSFSNGQPHADDITIVVLKKK</sequence>
<proteinExistence type="predicted"/>
<dbReference type="AlphaFoldDB" id="A0A381ZF86"/>
<reference evidence="5" key="1">
    <citation type="submission" date="2018-05" db="EMBL/GenBank/DDBJ databases">
        <authorList>
            <person name="Lanie J.A."/>
            <person name="Ng W.-L."/>
            <person name="Kazmierczak K.M."/>
            <person name="Andrzejewski T.M."/>
            <person name="Davidsen T.M."/>
            <person name="Wayne K.J."/>
            <person name="Tettelin H."/>
            <person name="Glass J.I."/>
            <person name="Rusch D."/>
            <person name="Podicherti R."/>
            <person name="Tsui H.-C.T."/>
            <person name="Winkler M.E."/>
        </authorList>
    </citation>
    <scope>NUCLEOTIDE SEQUENCE</scope>
</reference>
<protein>
    <recommendedName>
        <fullName evidence="4">PPM-type phosphatase domain-containing protein</fullName>
    </recommendedName>
</protein>
<dbReference type="SMART" id="SM00331">
    <property type="entry name" value="PP2C_SIG"/>
    <property type="match status" value="1"/>
</dbReference>
<dbReference type="PROSITE" id="PS50005">
    <property type="entry name" value="TPR"/>
    <property type="match status" value="1"/>
</dbReference>
<keyword evidence="2" id="KW-0175">Coiled coil</keyword>
<dbReference type="SUPFAM" id="SSF81606">
    <property type="entry name" value="PP2C-like"/>
    <property type="match status" value="1"/>
</dbReference>
<dbReference type="InterPro" id="IPR001932">
    <property type="entry name" value="PPM-type_phosphatase-like_dom"/>
</dbReference>
<dbReference type="Gene3D" id="1.25.40.10">
    <property type="entry name" value="Tetratricopeptide repeat domain"/>
    <property type="match status" value="2"/>
</dbReference>
<keyword evidence="3" id="KW-0472">Membrane</keyword>
<name>A0A381ZF86_9ZZZZ</name>
<dbReference type="PANTHER" id="PTHR43156">
    <property type="entry name" value="STAGE II SPORULATION PROTEIN E-RELATED"/>
    <property type="match status" value="1"/>
</dbReference>
<dbReference type="GO" id="GO:0016791">
    <property type="term" value="F:phosphatase activity"/>
    <property type="evidence" value="ECO:0007669"/>
    <property type="project" value="TreeGrafter"/>
</dbReference>
<keyword evidence="3" id="KW-1133">Transmembrane helix</keyword>
<dbReference type="InterPro" id="IPR019734">
    <property type="entry name" value="TPR_rpt"/>
</dbReference>
<dbReference type="InterPro" id="IPR036457">
    <property type="entry name" value="PPM-type-like_dom_sf"/>
</dbReference>
<dbReference type="EMBL" id="UINC01021078">
    <property type="protein sequence ID" value="SVA87869.1"/>
    <property type="molecule type" value="Genomic_DNA"/>
</dbReference>
<evidence type="ECO:0000256" key="2">
    <source>
        <dbReference type="SAM" id="Coils"/>
    </source>
</evidence>
<dbReference type="SUPFAM" id="SSF48452">
    <property type="entry name" value="TPR-like"/>
    <property type="match status" value="2"/>
</dbReference>
<gene>
    <name evidence="5" type="ORF">METZ01_LOCUS140723</name>
</gene>
<dbReference type="InterPro" id="IPR052016">
    <property type="entry name" value="Bact_Sigma-Reg"/>
</dbReference>
<organism evidence="5">
    <name type="scientific">marine metagenome</name>
    <dbReference type="NCBI Taxonomy" id="408172"/>
    <lineage>
        <taxon>unclassified sequences</taxon>
        <taxon>metagenomes</taxon>
        <taxon>ecological metagenomes</taxon>
    </lineage>
</organism>
<dbReference type="Pfam" id="PF07228">
    <property type="entry name" value="SpoIIE"/>
    <property type="match status" value="1"/>
</dbReference>
<evidence type="ECO:0000313" key="5">
    <source>
        <dbReference type="EMBL" id="SVA87869.1"/>
    </source>
</evidence>
<keyword evidence="1" id="KW-0378">Hydrolase</keyword>
<dbReference type="Gene3D" id="3.60.40.10">
    <property type="entry name" value="PPM-type phosphatase domain"/>
    <property type="match status" value="1"/>
</dbReference>
<evidence type="ECO:0000256" key="1">
    <source>
        <dbReference type="ARBA" id="ARBA00022801"/>
    </source>
</evidence>
<feature type="coiled-coil region" evidence="2">
    <location>
        <begin position="464"/>
        <end position="491"/>
    </location>
</feature>
<feature type="domain" description="PPM-type phosphatase" evidence="4">
    <location>
        <begin position="503"/>
        <end position="716"/>
    </location>
</feature>
<feature type="coiled-coil region" evidence="2">
    <location>
        <begin position="402"/>
        <end position="431"/>
    </location>
</feature>
<evidence type="ECO:0000259" key="4">
    <source>
        <dbReference type="SMART" id="SM00331"/>
    </source>
</evidence>
<feature type="transmembrane region" description="Helical" evidence="3">
    <location>
        <begin position="448"/>
        <end position="467"/>
    </location>
</feature>
<dbReference type="SMART" id="SM00028">
    <property type="entry name" value="TPR"/>
    <property type="match status" value="4"/>
</dbReference>